<feature type="transmembrane region" description="Helical" evidence="4">
    <location>
        <begin position="129"/>
        <end position="149"/>
    </location>
</feature>
<sequence length="379" mass="43716">MWLNIYTLVTVVSAIILTAFGFQLCGVDISRKKETRKLRTSRAILTASYFILAGATVAELLVNREGDPKIIATLTIATAAYQSLLFTATLFIFICPLYVTRRRVWTQVGIVTAAVALFMPVALATDIRWIFPAALAVYAGQLTYYTWLFRRKYAESLAQLEDYYDEEQDSRLRWTKFGFYAALAVGVAASVSMWLPPMAYNLFTVGYVVFYGWFSSRFSNYAAKVNYYLPALTEQPEIKPEPEQPSVPEVAATELSDAERWEKTERLRVTLEQWVADRGYAVQEDRREQIARELGTTPNFLRWYFREQMSQDFLSWRVGLRIEYAKELLSEELGISMNELAQKVGFNTRGNFYTYFRKVMGETPTEYLNRIKLKNRTES</sequence>
<dbReference type="PROSITE" id="PS00041">
    <property type="entry name" value="HTH_ARAC_FAMILY_1"/>
    <property type="match status" value="1"/>
</dbReference>
<evidence type="ECO:0000256" key="4">
    <source>
        <dbReference type="SAM" id="Phobius"/>
    </source>
</evidence>
<dbReference type="PANTHER" id="PTHR43280:SF2">
    <property type="entry name" value="HTH-TYPE TRANSCRIPTIONAL REGULATOR EXSA"/>
    <property type="match status" value="1"/>
</dbReference>
<evidence type="ECO:0000256" key="3">
    <source>
        <dbReference type="ARBA" id="ARBA00023163"/>
    </source>
</evidence>
<dbReference type="PANTHER" id="PTHR43280">
    <property type="entry name" value="ARAC-FAMILY TRANSCRIPTIONAL REGULATOR"/>
    <property type="match status" value="1"/>
</dbReference>
<feature type="transmembrane region" description="Helical" evidence="4">
    <location>
        <begin position="41"/>
        <end position="58"/>
    </location>
</feature>
<proteinExistence type="predicted"/>
<reference evidence="6" key="1">
    <citation type="submission" date="2019-11" db="EMBL/GenBank/DDBJ databases">
        <authorList>
            <person name="Feng L."/>
        </authorList>
    </citation>
    <scope>NUCLEOTIDE SEQUENCE</scope>
    <source>
        <strain evidence="6">BfaecisLFYP10</strain>
    </source>
</reference>
<name>A0A6N2X5Z4_9BACE</name>
<feature type="transmembrane region" description="Helical" evidence="4">
    <location>
        <begin position="6"/>
        <end position="29"/>
    </location>
</feature>
<dbReference type="PROSITE" id="PS01124">
    <property type="entry name" value="HTH_ARAC_FAMILY_2"/>
    <property type="match status" value="1"/>
</dbReference>
<dbReference type="GO" id="GO:0043565">
    <property type="term" value="F:sequence-specific DNA binding"/>
    <property type="evidence" value="ECO:0007669"/>
    <property type="project" value="InterPro"/>
</dbReference>
<accession>A0A6N2X5Z4</accession>
<evidence type="ECO:0000313" key="6">
    <source>
        <dbReference type="EMBL" id="VYT49654.1"/>
    </source>
</evidence>
<organism evidence="6">
    <name type="scientific">Bacteroides faecis</name>
    <dbReference type="NCBI Taxonomy" id="674529"/>
    <lineage>
        <taxon>Bacteria</taxon>
        <taxon>Pseudomonadati</taxon>
        <taxon>Bacteroidota</taxon>
        <taxon>Bacteroidia</taxon>
        <taxon>Bacteroidales</taxon>
        <taxon>Bacteroidaceae</taxon>
        <taxon>Bacteroides</taxon>
    </lineage>
</organism>
<feature type="transmembrane region" description="Helical" evidence="4">
    <location>
        <begin position="104"/>
        <end position="123"/>
    </location>
</feature>
<gene>
    <name evidence="6" type="ORF">BFLFYP10_03909</name>
</gene>
<keyword evidence="3" id="KW-0804">Transcription</keyword>
<feature type="domain" description="HTH araC/xylS-type" evidence="5">
    <location>
        <begin position="265"/>
        <end position="370"/>
    </location>
</feature>
<dbReference type="InterPro" id="IPR018060">
    <property type="entry name" value="HTH_AraC"/>
</dbReference>
<dbReference type="SUPFAM" id="SSF46689">
    <property type="entry name" value="Homeodomain-like"/>
    <property type="match status" value="1"/>
</dbReference>
<feature type="transmembrane region" description="Helical" evidence="4">
    <location>
        <begin position="70"/>
        <end position="97"/>
    </location>
</feature>
<protein>
    <submittedName>
        <fullName evidence="6">DNA-binding transcriptional regulator AraC</fullName>
    </submittedName>
</protein>
<keyword evidence="1" id="KW-0805">Transcription regulation</keyword>
<dbReference type="GO" id="GO:0003700">
    <property type="term" value="F:DNA-binding transcription factor activity"/>
    <property type="evidence" value="ECO:0007669"/>
    <property type="project" value="InterPro"/>
</dbReference>
<feature type="transmembrane region" description="Helical" evidence="4">
    <location>
        <begin position="200"/>
        <end position="218"/>
    </location>
</feature>
<dbReference type="AlphaFoldDB" id="A0A6N2X5Z4"/>
<dbReference type="Gene3D" id="1.10.10.60">
    <property type="entry name" value="Homeodomain-like"/>
    <property type="match status" value="1"/>
</dbReference>
<keyword evidence="2 6" id="KW-0238">DNA-binding</keyword>
<dbReference type="RefSeq" id="WP_156730474.1">
    <property type="nucleotide sequence ID" value="NZ_CACRSZ010000085.1"/>
</dbReference>
<evidence type="ECO:0000256" key="1">
    <source>
        <dbReference type="ARBA" id="ARBA00023015"/>
    </source>
</evidence>
<evidence type="ECO:0000259" key="5">
    <source>
        <dbReference type="PROSITE" id="PS01124"/>
    </source>
</evidence>
<keyword evidence="4" id="KW-1133">Transmembrane helix</keyword>
<feature type="transmembrane region" description="Helical" evidence="4">
    <location>
        <begin position="177"/>
        <end position="194"/>
    </location>
</feature>
<dbReference type="EMBL" id="CACRSZ010000085">
    <property type="protein sequence ID" value="VYT49654.1"/>
    <property type="molecule type" value="Genomic_DNA"/>
</dbReference>
<keyword evidence="4" id="KW-0472">Membrane</keyword>
<dbReference type="Pfam" id="PF12833">
    <property type="entry name" value="HTH_18"/>
    <property type="match status" value="1"/>
</dbReference>
<dbReference type="SMART" id="SM00342">
    <property type="entry name" value="HTH_ARAC"/>
    <property type="match status" value="1"/>
</dbReference>
<keyword evidence="4" id="KW-0812">Transmembrane</keyword>
<dbReference type="InterPro" id="IPR009057">
    <property type="entry name" value="Homeodomain-like_sf"/>
</dbReference>
<evidence type="ECO:0000256" key="2">
    <source>
        <dbReference type="ARBA" id="ARBA00023125"/>
    </source>
</evidence>
<dbReference type="InterPro" id="IPR018062">
    <property type="entry name" value="HTH_AraC-typ_CS"/>
</dbReference>